<feature type="compositionally biased region" description="Basic residues" evidence="1">
    <location>
        <begin position="74"/>
        <end position="84"/>
    </location>
</feature>
<dbReference type="PROSITE" id="PS51399">
    <property type="entry name" value="SEP"/>
    <property type="match status" value="1"/>
</dbReference>
<feature type="compositionally biased region" description="Basic and acidic residues" evidence="1">
    <location>
        <begin position="50"/>
        <end position="73"/>
    </location>
</feature>
<evidence type="ECO:0000313" key="3">
    <source>
        <dbReference type="EMBL" id="GMI27485.1"/>
    </source>
</evidence>
<feature type="compositionally biased region" description="Basic and acidic residues" evidence="1">
    <location>
        <begin position="357"/>
        <end position="368"/>
    </location>
</feature>
<reference evidence="3 4" key="1">
    <citation type="journal article" date="2023" name="Commun. Biol.">
        <title>Genome analysis of Parmales, the sister group of diatoms, reveals the evolutionary specialization of diatoms from phago-mixotrophs to photoautotrophs.</title>
        <authorList>
            <person name="Ban H."/>
            <person name="Sato S."/>
            <person name="Yoshikawa S."/>
            <person name="Yamada K."/>
            <person name="Nakamura Y."/>
            <person name="Ichinomiya M."/>
            <person name="Sato N."/>
            <person name="Blanc-Mathieu R."/>
            <person name="Endo H."/>
            <person name="Kuwata A."/>
            <person name="Ogata H."/>
        </authorList>
    </citation>
    <scope>NUCLEOTIDE SEQUENCE [LARGE SCALE GENOMIC DNA]</scope>
</reference>
<dbReference type="InterPro" id="IPR029071">
    <property type="entry name" value="Ubiquitin-like_domsf"/>
</dbReference>
<organism evidence="3 4">
    <name type="scientific">Tetraparma gracilis</name>
    <dbReference type="NCBI Taxonomy" id="2962635"/>
    <lineage>
        <taxon>Eukaryota</taxon>
        <taxon>Sar</taxon>
        <taxon>Stramenopiles</taxon>
        <taxon>Ochrophyta</taxon>
        <taxon>Bolidophyceae</taxon>
        <taxon>Parmales</taxon>
        <taxon>Triparmaceae</taxon>
        <taxon>Tetraparma</taxon>
    </lineage>
</organism>
<accession>A0ABQ6MKA0</accession>
<dbReference type="InterPro" id="IPR036241">
    <property type="entry name" value="NSFL1C_SEP_dom_sf"/>
</dbReference>
<dbReference type="Pfam" id="PF08059">
    <property type="entry name" value="SEP"/>
    <property type="match status" value="1"/>
</dbReference>
<dbReference type="Gene3D" id="3.30.420.210">
    <property type="entry name" value="SEP domain"/>
    <property type="match status" value="1"/>
</dbReference>
<proteinExistence type="predicted"/>
<dbReference type="Gene3D" id="3.10.20.90">
    <property type="entry name" value="Phosphatidylinositol 3-kinase Catalytic Subunit, Chain A, domain 1"/>
    <property type="match status" value="1"/>
</dbReference>
<feature type="domain" description="SEP" evidence="2">
    <location>
        <begin position="195"/>
        <end position="259"/>
    </location>
</feature>
<dbReference type="InterPro" id="IPR012989">
    <property type="entry name" value="SEP_domain"/>
</dbReference>
<gene>
    <name evidence="3" type="ORF">TeGR_g2561</name>
</gene>
<evidence type="ECO:0000313" key="4">
    <source>
        <dbReference type="Proteomes" id="UP001165060"/>
    </source>
</evidence>
<dbReference type="Pfam" id="PF00789">
    <property type="entry name" value="UBX"/>
    <property type="match status" value="1"/>
</dbReference>
<name>A0ABQ6MKA0_9STRA</name>
<comment type="caution">
    <text evidence="3">The sequence shown here is derived from an EMBL/GenBank/DDBJ whole genome shotgun (WGS) entry which is preliminary data.</text>
</comment>
<dbReference type="EMBL" id="BRYB01000311">
    <property type="protein sequence ID" value="GMI27485.1"/>
    <property type="molecule type" value="Genomic_DNA"/>
</dbReference>
<sequence>MALPKDLEDALSDQPKYNPSSYNPSSGAPKLGGNRARRRMLDGGNEEEPAERVSDRHSAEARMMDDILGEHKIGGGRKGGRRRRLSGEGGGSDDDSVASAASSVSNSSAVRPAPRRGLSSKDIGGGVPKNIGVAAPKASPRGRGKGGEVTQEKKVPALDFDRDIFVQRFKELNSMIQADKAKIVTTGKKAKLQYAKGVPVILFSDGLSVAGGKVRKWDETKCVKFVADIMDGFFPGEFKNQYPDGVKLDLYDRRESESGDNVRVFEGEGKATGAIREEGADGKNKPASLASIGEISYKPMSAETFLERLPEKSVGSDGQVHNLRQDIADKIKGVVADVIDQGCGESEEEVKARKRREAVEAAERRMKQQEAGAAPAPAPAPAEVPRKTPQKLNSSLRRSAAPIAADVGVGEDVAVEEEGGGETTLRVRLNGRTVVLKMSCRAKVGELRGHIETELGEGGGQFEIRTAHPNKTYADDETLVDAGLCPNAAIIVRILKQ</sequence>
<dbReference type="PANTHER" id="PTHR23333:SF4">
    <property type="entry name" value="UBX DOMAIN-CONTAINING PROTEIN 11"/>
    <property type="match status" value="1"/>
</dbReference>
<feature type="compositionally biased region" description="Low complexity" evidence="1">
    <location>
        <begin position="97"/>
        <end position="111"/>
    </location>
</feature>
<keyword evidence="4" id="KW-1185">Reference proteome</keyword>
<dbReference type="Proteomes" id="UP001165060">
    <property type="component" value="Unassembled WGS sequence"/>
</dbReference>
<dbReference type="InterPro" id="IPR001012">
    <property type="entry name" value="UBX_dom"/>
</dbReference>
<evidence type="ECO:0000256" key="1">
    <source>
        <dbReference type="SAM" id="MobiDB-lite"/>
    </source>
</evidence>
<feature type="region of interest" description="Disordered" evidence="1">
    <location>
        <begin position="344"/>
        <end position="399"/>
    </location>
</feature>
<feature type="compositionally biased region" description="Low complexity" evidence="1">
    <location>
        <begin position="17"/>
        <end position="26"/>
    </location>
</feature>
<dbReference type="PANTHER" id="PTHR23333">
    <property type="entry name" value="UBX DOMAIN CONTAINING PROTEIN"/>
    <property type="match status" value="1"/>
</dbReference>
<dbReference type="SMART" id="SM00166">
    <property type="entry name" value="UBX"/>
    <property type="match status" value="1"/>
</dbReference>
<feature type="region of interest" description="Disordered" evidence="1">
    <location>
        <begin position="1"/>
        <end position="153"/>
    </location>
</feature>
<dbReference type="SUPFAM" id="SSF54236">
    <property type="entry name" value="Ubiquitin-like"/>
    <property type="match status" value="1"/>
</dbReference>
<dbReference type="SUPFAM" id="SSF102848">
    <property type="entry name" value="NSFL1 (p97 ATPase) cofactor p47, SEP domain"/>
    <property type="match status" value="1"/>
</dbReference>
<evidence type="ECO:0000259" key="2">
    <source>
        <dbReference type="PROSITE" id="PS51399"/>
    </source>
</evidence>
<protein>
    <recommendedName>
        <fullName evidence="2">SEP domain-containing protein</fullName>
    </recommendedName>
</protein>